<proteinExistence type="inferred from homology"/>
<dbReference type="Gene3D" id="1.10.1740.10">
    <property type="match status" value="1"/>
</dbReference>
<dbReference type="InterPro" id="IPR007627">
    <property type="entry name" value="RNA_pol_sigma70_r2"/>
</dbReference>
<evidence type="ECO:0000256" key="4">
    <source>
        <dbReference type="ARBA" id="ARBA00023125"/>
    </source>
</evidence>
<keyword evidence="5" id="KW-0804">Transcription</keyword>
<dbReference type="GO" id="GO:0006352">
    <property type="term" value="P:DNA-templated transcription initiation"/>
    <property type="evidence" value="ECO:0007669"/>
    <property type="project" value="InterPro"/>
</dbReference>
<evidence type="ECO:0000313" key="8">
    <source>
        <dbReference type="EMBL" id="RED51961.1"/>
    </source>
</evidence>
<dbReference type="PANTHER" id="PTHR43133:SF8">
    <property type="entry name" value="RNA POLYMERASE SIGMA FACTOR HI_1459-RELATED"/>
    <property type="match status" value="1"/>
</dbReference>
<evidence type="ECO:0000256" key="2">
    <source>
        <dbReference type="ARBA" id="ARBA00023015"/>
    </source>
</evidence>
<name>A0A3D9HRL2_9BACL</name>
<dbReference type="InterPro" id="IPR014284">
    <property type="entry name" value="RNA_pol_sigma-70_dom"/>
</dbReference>
<feature type="domain" description="RNA polymerase sigma-70 region 2" evidence="6">
    <location>
        <begin position="21"/>
        <end position="84"/>
    </location>
</feature>
<dbReference type="RefSeq" id="WP_116065821.1">
    <property type="nucleotide sequence ID" value="NZ_QRDZ01000059.1"/>
</dbReference>
<dbReference type="InterPro" id="IPR013324">
    <property type="entry name" value="RNA_pol_sigma_r3/r4-like"/>
</dbReference>
<dbReference type="OrthoDB" id="2381154at2"/>
<dbReference type="Gene3D" id="1.10.10.10">
    <property type="entry name" value="Winged helix-like DNA-binding domain superfamily/Winged helix DNA-binding domain"/>
    <property type="match status" value="1"/>
</dbReference>
<sequence>MHANRTANAPQTEAHPTLDVARLHAALRKYCLSLAESAWEAEDLAQDAWLKALGGARFEEHPNPEAYLLRIAKNAWVDRARRSAKLSRILRAERSPEEKEAYGDSLEIEAAFRALIAQLPPLQRATFLLRDVLGYSSAETGAMLGVTEGAAKAALHRARLGLPRVRENLENGAEAQADDPSGLDAYVRALAAAYDSGDAETMLTLFRAIDSELAAAIGMLHSRRLRAAVSRQASVLHSNESRPTMLLAA</sequence>
<protein>
    <submittedName>
        <fullName evidence="8">RNA polymerase sigma-70 factor (ECF subfamily)</fullName>
    </submittedName>
</protein>
<keyword evidence="3" id="KW-0731">Sigma factor</keyword>
<dbReference type="InterPro" id="IPR039425">
    <property type="entry name" value="RNA_pol_sigma-70-like"/>
</dbReference>
<dbReference type="EMBL" id="QRDZ01000059">
    <property type="protein sequence ID" value="RED51961.1"/>
    <property type="molecule type" value="Genomic_DNA"/>
</dbReference>
<dbReference type="Pfam" id="PF04542">
    <property type="entry name" value="Sigma70_r2"/>
    <property type="match status" value="1"/>
</dbReference>
<dbReference type="SUPFAM" id="SSF88659">
    <property type="entry name" value="Sigma3 and sigma4 domains of RNA polymerase sigma factors"/>
    <property type="match status" value="1"/>
</dbReference>
<reference evidence="8 9" key="1">
    <citation type="submission" date="2018-07" db="EMBL/GenBank/DDBJ databases">
        <title>Genomic Encyclopedia of Type Strains, Phase III (KMG-III): the genomes of soil and plant-associated and newly described type strains.</title>
        <authorList>
            <person name="Whitman W."/>
        </authorList>
    </citation>
    <scope>NUCLEOTIDE SEQUENCE [LARGE SCALE GENOMIC DNA]</scope>
    <source>
        <strain evidence="8 9">CECT 7287</strain>
    </source>
</reference>
<dbReference type="InterPro" id="IPR013325">
    <property type="entry name" value="RNA_pol_sigma_r2"/>
</dbReference>
<evidence type="ECO:0000256" key="5">
    <source>
        <dbReference type="ARBA" id="ARBA00023163"/>
    </source>
</evidence>
<dbReference type="Proteomes" id="UP000256977">
    <property type="component" value="Unassembled WGS sequence"/>
</dbReference>
<dbReference type="AlphaFoldDB" id="A0A3D9HRL2"/>
<organism evidence="8 9">
    <name type="scientific">Cohnella phaseoli</name>
    <dbReference type="NCBI Taxonomy" id="456490"/>
    <lineage>
        <taxon>Bacteria</taxon>
        <taxon>Bacillati</taxon>
        <taxon>Bacillota</taxon>
        <taxon>Bacilli</taxon>
        <taxon>Bacillales</taxon>
        <taxon>Paenibacillaceae</taxon>
        <taxon>Cohnella</taxon>
    </lineage>
</organism>
<feature type="domain" description="RNA polymerase sigma factor 70 region 4 type 2" evidence="7">
    <location>
        <begin position="111"/>
        <end position="159"/>
    </location>
</feature>
<gene>
    <name evidence="8" type="ORF">DFP98_15910</name>
</gene>
<evidence type="ECO:0000256" key="1">
    <source>
        <dbReference type="ARBA" id="ARBA00010641"/>
    </source>
</evidence>
<evidence type="ECO:0000259" key="7">
    <source>
        <dbReference type="Pfam" id="PF08281"/>
    </source>
</evidence>
<dbReference type="SUPFAM" id="SSF88946">
    <property type="entry name" value="Sigma2 domain of RNA polymerase sigma factors"/>
    <property type="match status" value="1"/>
</dbReference>
<evidence type="ECO:0000259" key="6">
    <source>
        <dbReference type="Pfam" id="PF04542"/>
    </source>
</evidence>
<keyword evidence="9" id="KW-1185">Reference proteome</keyword>
<evidence type="ECO:0000256" key="3">
    <source>
        <dbReference type="ARBA" id="ARBA00023082"/>
    </source>
</evidence>
<keyword evidence="4" id="KW-0238">DNA-binding</keyword>
<dbReference type="PANTHER" id="PTHR43133">
    <property type="entry name" value="RNA POLYMERASE ECF-TYPE SIGMA FACTO"/>
    <property type="match status" value="1"/>
</dbReference>
<dbReference type="GO" id="GO:0016987">
    <property type="term" value="F:sigma factor activity"/>
    <property type="evidence" value="ECO:0007669"/>
    <property type="project" value="UniProtKB-KW"/>
</dbReference>
<comment type="caution">
    <text evidence="8">The sequence shown here is derived from an EMBL/GenBank/DDBJ whole genome shotgun (WGS) entry which is preliminary data.</text>
</comment>
<dbReference type="InterPro" id="IPR013249">
    <property type="entry name" value="RNA_pol_sigma70_r4_t2"/>
</dbReference>
<dbReference type="GO" id="GO:0003677">
    <property type="term" value="F:DNA binding"/>
    <property type="evidence" value="ECO:0007669"/>
    <property type="project" value="UniProtKB-KW"/>
</dbReference>
<dbReference type="NCBIfam" id="TIGR02937">
    <property type="entry name" value="sigma70-ECF"/>
    <property type="match status" value="1"/>
</dbReference>
<comment type="similarity">
    <text evidence="1">Belongs to the sigma-70 factor family. ECF subfamily.</text>
</comment>
<dbReference type="Pfam" id="PF08281">
    <property type="entry name" value="Sigma70_r4_2"/>
    <property type="match status" value="1"/>
</dbReference>
<evidence type="ECO:0000313" key="9">
    <source>
        <dbReference type="Proteomes" id="UP000256977"/>
    </source>
</evidence>
<accession>A0A3D9HRL2</accession>
<dbReference type="InterPro" id="IPR036388">
    <property type="entry name" value="WH-like_DNA-bd_sf"/>
</dbReference>
<keyword evidence="2" id="KW-0805">Transcription regulation</keyword>